<keyword evidence="1" id="KW-0175">Coiled coil</keyword>
<evidence type="ECO:0000256" key="1">
    <source>
        <dbReference type="SAM" id="Coils"/>
    </source>
</evidence>
<evidence type="ECO:0000313" key="3">
    <source>
        <dbReference type="EMBL" id="RXK14567.1"/>
    </source>
</evidence>
<evidence type="ECO:0008006" key="5">
    <source>
        <dbReference type="Google" id="ProtNLM"/>
    </source>
</evidence>
<feature type="coiled-coil region" evidence="1">
    <location>
        <begin position="72"/>
        <end position="127"/>
    </location>
</feature>
<accession>A0A4Q1B5Z9</accession>
<keyword evidence="2" id="KW-0812">Transmembrane</keyword>
<reference evidence="3 4" key="1">
    <citation type="submission" date="2017-09" db="EMBL/GenBank/DDBJ databases">
        <title>Genomics of the genus Arcobacter.</title>
        <authorList>
            <person name="Perez-Cataluna A."/>
            <person name="Figueras M.J."/>
            <person name="Salas-Masso N."/>
        </authorList>
    </citation>
    <scope>NUCLEOTIDE SEQUENCE [LARGE SCALE GENOMIC DNA]</scope>
    <source>
        <strain evidence="3 4">F156-34</strain>
    </source>
</reference>
<sequence length="423" mass="50469">MYKKSTHLLANKIIKISLLLILILIPLTIAYLWQEEFSISTKINHEKLGTFGDFFGGIIGSIWALTGIILFYIALKEQRKDFSNNKKALTKQIEALNLQNDEFKQQKEELRETREVFKEQSKTLKQQRFETTFFSLIDLFNTLVNNLDLKNDNKNYFKKLRDELFTKETESTNIIELNNEIINLYKEILYGNKESLTHYFRTLYRIIHFIDSSELAESEKIVYLKIFRSQLSEYELLLIYYNAETRYAKKLYPLILKYNLIKHLPSLSKFEFYKYTKNIVEDYKKLNKLNQFNEFIFDNLLLFIDNLNQNVNKEDFIEEELSKKTEINDKILIKITSSEINKLKFAFILLEENISDILFFKIEIFKEYFSDLLYDYVLFSRFSKSSDFNICNKTSTIEGRLNLIFEIDSNIKIQLNKDNKRGN</sequence>
<keyword evidence="2" id="KW-0472">Membrane</keyword>
<comment type="caution">
    <text evidence="3">The sequence shown here is derived from an EMBL/GenBank/DDBJ whole genome shotgun (WGS) entry which is preliminary data.</text>
</comment>
<keyword evidence="2" id="KW-1133">Transmembrane helix</keyword>
<dbReference type="EMBL" id="NXIE01000001">
    <property type="protein sequence ID" value="RXK14567.1"/>
    <property type="molecule type" value="Genomic_DNA"/>
</dbReference>
<evidence type="ECO:0000256" key="2">
    <source>
        <dbReference type="SAM" id="Phobius"/>
    </source>
</evidence>
<protein>
    <recommendedName>
        <fullName evidence="5">Phage abortive infection protein</fullName>
    </recommendedName>
</protein>
<dbReference type="AlphaFoldDB" id="A0A4Q1B5Z9"/>
<gene>
    <name evidence="3" type="ORF">CP965_03730</name>
</gene>
<organism evidence="3 4">
    <name type="scientific">Halarcobacter mediterraneus</name>
    <dbReference type="NCBI Taxonomy" id="2023153"/>
    <lineage>
        <taxon>Bacteria</taxon>
        <taxon>Pseudomonadati</taxon>
        <taxon>Campylobacterota</taxon>
        <taxon>Epsilonproteobacteria</taxon>
        <taxon>Campylobacterales</taxon>
        <taxon>Arcobacteraceae</taxon>
        <taxon>Halarcobacter</taxon>
    </lineage>
</organism>
<dbReference type="RefSeq" id="WP_129060707.1">
    <property type="nucleotide sequence ID" value="NZ_NXIE01000001.1"/>
</dbReference>
<evidence type="ECO:0000313" key="4">
    <source>
        <dbReference type="Proteomes" id="UP000289718"/>
    </source>
</evidence>
<feature type="transmembrane region" description="Helical" evidence="2">
    <location>
        <begin position="12"/>
        <end position="34"/>
    </location>
</feature>
<keyword evidence="4" id="KW-1185">Reference proteome</keyword>
<dbReference type="InterPro" id="IPR031709">
    <property type="entry name" value="PutAbiC"/>
</dbReference>
<dbReference type="Pfam" id="PF16872">
    <property type="entry name" value="putAbiC"/>
    <property type="match status" value="1"/>
</dbReference>
<feature type="transmembrane region" description="Helical" evidence="2">
    <location>
        <begin position="54"/>
        <end position="75"/>
    </location>
</feature>
<dbReference type="Proteomes" id="UP000289718">
    <property type="component" value="Unassembled WGS sequence"/>
</dbReference>
<name>A0A4Q1B5Z9_9BACT</name>
<dbReference type="OrthoDB" id="346283at2"/>
<proteinExistence type="predicted"/>